<keyword evidence="2" id="KW-1185">Reference proteome</keyword>
<accession>A0ABD2MVQ7</accession>
<evidence type="ECO:0000313" key="1">
    <source>
        <dbReference type="EMBL" id="KAL3270392.1"/>
    </source>
</evidence>
<dbReference type="Proteomes" id="UP001516400">
    <property type="component" value="Unassembled WGS sequence"/>
</dbReference>
<dbReference type="AlphaFoldDB" id="A0ABD2MVQ7"/>
<protein>
    <recommendedName>
        <fullName evidence="3">Maturase K</fullName>
    </recommendedName>
</protein>
<evidence type="ECO:0008006" key="3">
    <source>
        <dbReference type="Google" id="ProtNLM"/>
    </source>
</evidence>
<organism evidence="1 2">
    <name type="scientific">Cryptolaemus montrouzieri</name>
    <dbReference type="NCBI Taxonomy" id="559131"/>
    <lineage>
        <taxon>Eukaryota</taxon>
        <taxon>Metazoa</taxon>
        <taxon>Ecdysozoa</taxon>
        <taxon>Arthropoda</taxon>
        <taxon>Hexapoda</taxon>
        <taxon>Insecta</taxon>
        <taxon>Pterygota</taxon>
        <taxon>Neoptera</taxon>
        <taxon>Endopterygota</taxon>
        <taxon>Coleoptera</taxon>
        <taxon>Polyphaga</taxon>
        <taxon>Cucujiformia</taxon>
        <taxon>Coccinelloidea</taxon>
        <taxon>Coccinellidae</taxon>
        <taxon>Scymninae</taxon>
        <taxon>Scymnini</taxon>
        <taxon>Cryptolaemus</taxon>
    </lineage>
</organism>
<reference evidence="1 2" key="1">
    <citation type="journal article" date="2021" name="BMC Biol.">
        <title>Horizontally acquired antibacterial genes associated with adaptive radiation of ladybird beetles.</title>
        <authorList>
            <person name="Li H.S."/>
            <person name="Tang X.F."/>
            <person name="Huang Y.H."/>
            <person name="Xu Z.Y."/>
            <person name="Chen M.L."/>
            <person name="Du X.Y."/>
            <person name="Qiu B.Y."/>
            <person name="Chen P.T."/>
            <person name="Zhang W."/>
            <person name="Slipinski A."/>
            <person name="Escalona H.E."/>
            <person name="Waterhouse R.M."/>
            <person name="Zwick A."/>
            <person name="Pang H."/>
        </authorList>
    </citation>
    <scope>NUCLEOTIDE SEQUENCE [LARGE SCALE GENOMIC DNA]</scope>
    <source>
        <strain evidence="1">SYSU2018</strain>
    </source>
</reference>
<comment type="caution">
    <text evidence="1">The sequence shown here is derived from an EMBL/GenBank/DDBJ whole genome shotgun (WGS) entry which is preliminary data.</text>
</comment>
<proteinExistence type="predicted"/>
<dbReference type="SUPFAM" id="SSF55486">
    <property type="entry name" value="Metalloproteases ('zincins'), catalytic domain"/>
    <property type="match status" value="1"/>
</dbReference>
<name>A0ABD2MVQ7_9CUCU</name>
<gene>
    <name evidence="1" type="ORF">HHI36_024041</name>
</gene>
<sequence length="72" mass="8409">MFISYRYFLSGIIQIDLFKSLCEYTFLGRNSLNSDEENILPLQRCDIYGSKRLENILAVSCLLERVFIGVEH</sequence>
<evidence type="ECO:0000313" key="2">
    <source>
        <dbReference type="Proteomes" id="UP001516400"/>
    </source>
</evidence>
<dbReference type="EMBL" id="JABFTP020000026">
    <property type="protein sequence ID" value="KAL3270392.1"/>
    <property type="molecule type" value="Genomic_DNA"/>
</dbReference>